<gene>
    <name evidence="9" type="primary">aruH_2</name>
    <name evidence="9" type="ORF">TRN7648_02853</name>
</gene>
<accession>A0A0P1GZB7</accession>
<evidence type="ECO:0000259" key="8">
    <source>
        <dbReference type="Pfam" id="PF00155"/>
    </source>
</evidence>
<dbReference type="GO" id="GO:0030170">
    <property type="term" value="F:pyridoxal phosphate binding"/>
    <property type="evidence" value="ECO:0007669"/>
    <property type="project" value="InterPro"/>
</dbReference>
<comment type="catalytic activity">
    <reaction evidence="6">
        <text>L-aspartate + 2-oxoglutarate = oxaloacetate + L-glutamate</text>
        <dbReference type="Rhea" id="RHEA:21824"/>
        <dbReference type="ChEBI" id="CHEBI:16452"/>
        <dbReference type="ChEBI" id="CHEBI:16810"/>
        <dbReference type="ChEBI" id="CHEBI:29985"/>
        <dbReference type="ChEBI" id="CHEBI:29991"/>
        <dbReference type="EC" id="2.6.1.1"/>
    </reaction>
</comment>
<dbReference type="InterPro" id="IPR004839">
    <property type="entry name" value="Aminotransferase_I/II_large"/>
</dbReference>
<dbReference type="Proteomes" id="UP000054935">
    <property type="component" value="Unassembled WGS sequence"/>
</dbReference>
<evidence type="ECO:0000256" key="7">
    <source>
        <dbReference type="RuleBase" id="RU000481"/>
    </source>
</evidence>
<dbReference type="InterPro" id="IPR050596">
    <property type="entry name" value="AspAT/PAT-like"/>
</dbReference>
<comment type="similarity">
    <text evidence="2 7">Belongs to the class-I pyridoxal-phosphate-dependent aminotransferase family.</text>
</comment>
<keyword evidence="5" id="KW-0663">Pyridoxal phosphate</keyword>
<dbReference type="PANTHER" id="PTHR46383:SF1">
    <property type="entry name" value="ASPARTATE AMINOTRANSFERASE"/>
    <property type="match status" value="1"/>
</dbReference>
<dbReference type="Gene3D" id="3.40.640.10">
    <property type="entry name" value="Type I PLP-dependent aspartate aminotransferase-like (Major domain)"/>
    <property type="match status" value="1"/>
</dbReference>
<dbReference type="InterPro" id="IPR015424">
    <property type="entry name" value="PyrdxlP-dep_Trfase"/>
</dbReference>
<evidence type="ECO:0000256" key="6">
    <source>
        <dbReference type="ARBA" id="ARBA00049185"/>
    </source>
</evidence>
<evidence type="ECO:0000256" key="3">
    <source>
        <dbReference type="ARBA" id="ARBA00022576"/>
    </source>
</evidence>
<dbReference type="InterPro" id="IPR015421">
    <property type="entry name" value="PyrdxlP-dep_Trfase_major"/>
</dbReference>
<dbReference type="Pfam" id="PF00155">
    <property type="entry name" value="Aminotran_1_2"/>
    <property type="match status" value="1"/>
</dbReference>
<proteinExistence type="inferred from homology"/>
<dbReference type="STRING" id="441103.TRN7648_02853"/>
<dbReference type="GO" id="GO:0006520">
    <property type="term" value="P:amino acid metabolic process"/>
    <property type="evidence" value="ECO:0007669"/>
    <property type="project" value="InterPro"/>
</dbReference>
<dbReference type="GO" id="GO:0004069">
    <property type="term" value="F:L-aspartate:2-oxoglutarate aminotransferase activity"/>
    <property type="evidence" value="ECO:0007669"/>
    <property type="project" value="UniProtKB-EC"/>
</dbReference>
<sequence length="394" mass="42249">MPQLSPRVTDMNDQGSDGWEVFARARAMVEQGIPVTELTIGEHDIRTAPAILDAMHAAAHAGHTGYATVPGITPLRQAIATRVTQRTGVPTKVENVLVTPGGQAALFAAHLTTLQPGDAALYVDPYYVTYPGTLRACSARPVAIPTTAENSFFPTKGALDTAAQTPGAKTLLINTPNNPTGTIYPRAVLENIAQTCRDHDLWLISDEVYDTQTWEGDHLSPRALPGMAERTIVIGSMSKSHAMTGSRIGWIFAPPHVIEALSDLAVSTTYGVPGYIQDAALYALTQGPDLEQEIAEPFRRRRALALDVLARQGTVGVIPSQGAMYLMLDIRKTGLSGQDFANRLLDSHHIAVMPGESFGISAAGHLRIALTVNDDRLLVALETLCTFAQSLTRA</sequence>
<evidence type="ECO:0000313" key="9">
    <source>
        <dbReference type="EMBL" id="CUH80170.1"/>
    </source>
</evidence>
<dbReference type="AlphaFoldDB" id="A0A0P1GZB7"/>
<dbReference type="Gene3D" id="3.90.1150.10">
    <property type="entry name" value="Aspartate Aminotransferase, domain 1"/>
    <property type="match status" value="1"/>
</dbReference>
<organism evidence="9 10">
    <name type="scientific">Tropicibacter naphthalenivorans</name>
    <dbReference type="NCBI Taxonomy" id="441103"/>
    <lineage>
        <taxon>Bacteria</taxon>
        <taxon>Pseudomonadati</taxon>
        <taxon>Pseudomonadota</taxon>
        <taxon>Alphaproteobacteria</taxon>
        <taxon>Rhodobacterales</taxon>
        <taxon>Roseobacteraceae</taxon>
        <taxon>Tropicibacter</taxon>
    </lineage>
</organism>
<reference evidence="9 10" key="1">
    <citation type="submission" date="2015-09" db="EMBL/GenBank/DDBJ databases">
        <authorList>
            <consortium name="Swine Surveillance"/>
        </authorList>
    </citation>
    <scope>NUCLEOTIDE SEQUENCE [LARGE SCALE GENOMIC DNA]</scope>
    <source>
        <strain evidence="9 10">CECT 7648</strain>
    </source>
</reference>
<feature type="domain" description="Aminotransferase class I/classII large" evidence="8">
    <location>
        <begin position="35"/>
        <end position="383"/>
    </location>
</feature>
<evidence type="ECO:0000256" key="2">
    <source>
        <dbReference type="ARBA" id="ARBA00007441"/>
    </source>
</evidence>
<dbReference type="CDD" id="cd00609">
    <property type="entry name" value="AAT_like"/>
    <property type="match status" value="1"/>
</dbReference>
<dbReference type="EC" id="2.6.1.-" evidence="7"/>
<evidence type="ECO:0000313" key="10">
    <source>
        <dbReference type="Proteomes" id="UP000054935"/>
    </source>
</evidence>
<keyword evidence="3 7" id="KW-0032">Aminotransferase</keyword>
<dbReference type="EMBL" id="CYSE01000005">
    <property type="protein sequence ID" value="CUH80170.1"/>
    <property type="molecule type" value="Genomic_DNA"/>
</dbReference>
<evidence type="ECO:0000256" key="1">
    <source>
        <dbReference type="ARBA" id="ARBA00001933"/>
    </source>
</evidence>
<dbReference type="PANTHER" id="PTHR46383">
    <property type="entry name" value="ASPARTATE AMINOTRANSFERASE"/>
    <property type="match status" value="1"/>
</dbReference>
<keyword evidence="9" id="KW-0670">Pyruvate</keyword>
<dbReference type="SUPFAM" id="SSF53383">
    <property type="entry name" value="PLP-dependent transferases"/>
    <property type="match status" value="1"/>
</dbReference>
<dbReference type="InterPro" id="IPR004838">
    <property type="entry name" value="NHTrfase_class1_PyrdxlP-BS"/>
</dbReference>
<keyword evidence="4 7" id="KW-0808">Transferase</keyword>
<dbReference type="OrthoDB" id="9766084at2"/>
<name>A0A0P1GZB7_9RHOB</name>
<evidence type="ECO:0000256" key="5">
    <source>
        <dbReference type="ARBA" id="ARBA00022898"/>
    </source>
</evidence>
<dbReference type="InterPro" id="IPR015422">
    <property type="entry name" value="PyrdxlP-dep_Trfase_small"/>
</dbReference>
<comment type="cofactor">
    <cofactor evidence="1 7">
        <name>pyridoxal 5'-phosphate</name>
        <dbReference type="ChEBI" id="CHEBI:597326"/>
    </cofactor>
</comment>
<dbReference type="PROSITE" id="PS00105">
    <property type="entry name" value="AA_TRANSFER_CLASS_1"/>
    <property type="match status" value="1"/>
</dbReference>
<protein>
    <recommendedName>
        <fullName evidence="7">Aminotransferase</fullName>
        <ecNumber evidence="7">2.6.1.-</ecNumber>
    </recommendedName>
</protein>
<keyword evidence="10" id="KW-1185">Reference proteome</keyword>
<evidence type="ECO:0000256" key="4">
    <source>
        <dbReference type="ARBA" id="ARBA00022679"/>
    </source>
</evidence>
<dbReference type="RefSeq" id="WP_058248344.1">
    <property type="nucleotide sequence ID" value="NZ_CYSE01000005.1"/>
</dbReference>